<dbReference type="SMART" id="SM00407">
    <property type="entry name" value="IGc1"/>
    <property type="match status" value="1"/>
</dbReference>
<evidence type="ECO:0000259" key="4">
    <source>
        <dbReference type="PROSITE" id="PS50835"/>
    </source>
</evidence>
<keyword evidence="3" id="KW-0812">Transmembrane</keyword>
<dbReference type="Proteomes" id="UP000009130">
    <property type="component" value="Unassembled WGS sequence"/>
</dbReference>
<feature type="transmembrane region" description="Helical" evidence="3">
    <location>
        <begin position="169"/>
        <end position="194"/>
    </location>
</feature>
<evidence type="ECO:0000256" key="2">
    <source>
        <dbReference type="ARBA" id="ARBA00023319"/>
    </source>
</evidence>
<dbReference type="PROSITE" id="PS00290">
    <property type="entry name" value="IG_MHC"/>
    <property type="match status" value="1"/>
</dbReference>
<keyword evidence="1" id="KW-1015">Disulfide bond</keyword>
<evidence type="ECO:0000313" key="5">
    <source>
        <dbReference type="EMBL" id="EHH62828.1"/>
    </source>
</evidence>
<keyword evidence="3" id="KW-0472">Membrane</keyword>
<dbReference type="PROSITE" id="PS50835">
    <property type="entry name" value="IG_LIKE"/>
    <property type="match status" value="1"/>
</dbReference>
<protein>
    <recommendedName>
        <fullName evidence="4">Ig-like domain-containing protein</fullName>
    </recommendedName>
</protein>
<name>G8F6B4_MACFA</name>
<keyword evidence="2" id="KW-0393">Immunoglobulin domain</keyword>
<dbReference type="Pfam" id="PF07654">
    <property type="entry name" value="C1-set"/>
    <property type="match status" value="2"/>
</dbReference>
<dbReference type="InterPro" id="IPR007110">
    <property type="entry name" value="Ig-like_dom"/>
</dbReference>
<dbReference type="Gene3D" id="2.60.40.10">
    <property type="entry name" value="Immunoglobulins"/>
    <property type="match status" value="2"/>
</dbReference>
<dbReference type="InterPro" id="IPR013783">
    <property type="entry name" value="Ig-like_fold"/>
</dbReference>
<evidence type="ECO:0000256" key="3">
    <source>
        <dbReference type="SAM" id="Phobius"/>
    </source>
</evidence>
<dbReference type="FunFam" id="2.60.40.10:FF:000463">
    <property type="entry name" value="Immunoglobulin heavy constant gamma 1"/>
    <property type="match status" value="1"/>
</dbReference>
<evidence type="ECO:0000313" key="6">
    <source>
        <dbReference type="Proteomes" id="UP000009130"/>
    </source>
</evidence>
<dbReference type="PANTHER" id="PTHR23411">
    <property type="entry name" value="TAPASIN"/>
    <property type="match status" value="1"/>
</dbReference>
<feature type="domain" description="Ig-like" evidence="4">
    <location>
        <begin position="52"/>
        <end position="148"/>
    </location>
</feature>
<dbReference type="InterPro" id="IPR003006">
    <property type="entry name" value="Ig/MHC_CS"/>
</dbReference>
<sequence length="204" mass="22826">QFNSTYRVVSVLTVTHQDWLNGKEYTCKVSNKGLPAPIEKTISKAKGQPREPQVYILPPPQEELTKNQVSLTCLVKGFYPSDIVVEWESSGQPENTYKTTPPVLDSDGSYLLYSKLTVNKSRWQPGNVFSCSVMHEALHNHYTQKSLSVSPELQLEESCVEAQDGELDGLWTTITIFITLFLLSVCYSATVTFFKVGRTLSPAV</sequence>
<dbReference type="AlphaFoldDB" id="G8F6B4"/>
<evidence type="ECO:0000256" key="1">
    <source>
        <dbReference type="ARBA" id="ARBA00023157"/>
    </source>
</evidence>
<dbReference type="InterPro" id="IPR050380">
    <property type="entry name" value="Immune_Resp_Modulators"/>
</dbReference>
<keyword evidence="3" id="KW-1133">Transmembrane helix</keyword>
<dbReference type="CDD" id="cd05768">
    <property type="entry name" value="IgC1_CH3_IgAGD_CH4_IgAEM"/>
    <property type="match status" value="1"/>
</dbReference>
<dbReference type="GO" id="GO:0005576">
    <property type="term" value="C:extracellular region"/>
    <property type="evidence" value="ECO:0007669"/>
    <property type="project" value="UniProtKB-ARBA"/>
</dbReference>
<dbReference type="EMBL" id="JH335441">
    <property type="protein sequence ID" value="EHH62828.1"/>
    <property type="molecule type" value="Genomic_DNA"/>
</dbReference>
<reference evidence="5 6" key="1">
    <citation type="journal article" date="2011" name="Nat. Biotechnol.">
        <title>Genome sequencing and comparison of two nonhuman primate animal models, the cynomolgus and Chinese rhesus macaques.</title>
        <authorList>
            <person name="Yan G."/>
            <person name="Zhang G."/>
            <person name="Fang X."/>
            <person name="Zhang Y."/>
            <person name="Li C."/>
            <person name="Ling F."/>
            <person name="Cooper D.N."/>
            <person name="Li Q."/>
            <person name="Li Y."/>
            <person name="van Gool A.J."/>
            <person name="Du H."/>
            <person name="Chen J."/>
            <person name="Chen R."/>
            <person name="Zhang P."/>
            <person name="Huang Z."/>
            <person name="Thompson J.R."/>
            <person name="Meng Y."/>
            <person name="Bai Y."/>
            <person name="Wang J."/>
            <person name="Zhuo M."/>
            <person name="Wang T."/>
            <person name="Huang Y."/>
            <person name="Wei L."/>
            <person name="Li J."/>
            <person name="Wang Z."/>
            <person name="Hu H."/>
            <person name="Yang P."/>
            <person name="Le L."/>
            <person name="Stenson P.D."/>
            <person name="Li B."/>
            <person name="Liu X."/>
            <person name="Ball E.V."/>
            <person name="An N."/>
            <person name="Huang Q."/>
            <person name="Zhang Y."/>
            <person name="Fan W."/>
            <person name="Zhang X."/>
            <person name="Li Y."/>
            <person name="Wang W."/>
            <person name="Katze M.G."/>
            <person name="Su B."/>
            <person name="Nielsen R."/>
            <person name="Yang H."/>
            <person name="Wang J."/>
            <person name="Wang X."/>
            <person name="Wang J."/>
        </authorList>
    </citation>
    <scope>NUCLEOTIDE SEQUENCE [LARGE SCALE GENOMIC DNA]</scope>
    <source>
        <strain evidence="5 6">CE-4</strain>
    </source>
</reference>
<proteinExistence type="predicted"/>
<gene>
    <name evidence="5" type="ORF">EGM_19501</name>
</gene>
<dbReference type="InterPro" id="IPR003597">
    <property type="entry name" value="Ig_C1-set"/>
</dbReference>
<accession>G8F6B4</accession>
<feature type="non-terminal residue" evidence="5">
    <location>
        <position position="204"/>
    </location>
</feature>
<dbReference type="InterPro" id="IPR036179">
    <property type="entry name" value="Ig-like_dom_sf"/>
</dbReference>
<feature type="non-terminal residue" evidence="5">
    <location>
        <position position="1"/>
    </location>
</feature>
<organism evidence="6">
    <name type="scientific">Macaca fascicularis</name>
    <name type="common">Crab-eating macaque</name>
    <name type="synonym">Cynomolgus monkey</name>
    <dbReference type="NCBI Taxonomy" id="9541"/>
    <lineage>
        <taxon>Eukaryota</taxon>
        <taxon>Metazoa</taxon>
        <taxon>Chordata</taxon>
        <taxon>Craniata</taxon>
        <taxon>Vertebrata</taxon>
        <taxon>Euteleostomi</taxon>
        <taxon>Mammalia</taxon>
        <taxon>Eutheria</taxon>
        <taxon>Euarchontoglires</taxon>
        <taxon>Primates</taxon>
        <taxon>Haplorrhini</taxon>
        <taxon>Catarrhini</taxon>
        <taxon>Cercopithecidae</taxon>
        <taxon>Cercopithecinae</taxon>
        <taxon>Macaca</taxon>
    </lineage>
</organism>
<dbReference type="SUPFAM" id="SSF48726">
    <property type="entry name" value="Immunoglobulin"/>
    <property type="match status" value="2"/>
</dbReference>